<protein>
    <submittedName>
        <fullName evidence="1">Uncharacterized protein</fullName>
    </submittedName>
</protein>
<name>A0A0E9Q6U9_ANGAN</name>
<sequence>MSKSKAIFGSRLQSDVTVSTSGWIWSRSFSPSQIVPTQGPENALP</sequence>
<evidence type="ECO:0000313" key="1">
    <source>
        <dbReference type="EMBL" id="JAH12469.1"/>
    </source>
</evidence>
<dbReference type="AlphaFoldDB" id="A0A0E9Q6U9"/>
<reference evidence="1" key="1">
    <citation type="submission" date="2014-11" db="EMBL/GenBank/DDBJ databases">
        <authorList>
            <person name="Amaro Gonzalez C."/>
        </authorList>
    </citation>
    <scope>NUCLEOTIDE SEQUENCE</scope>
</reference>
<proteinExistence type="predicted"/>
<organism evidence="1">
    <name type="scientific">Anguilla anguilla</name>
    <name type="common">European freshwater eel</name>
    <name type="synonym">Muraena anguilla</name>
    <dbReference type="NCBI Taxonomy" id="7936"/>
    <lineage>
        <taxon>Eukaryota</taxon>
        <taxon>Metazoa</taxon>
        <taxon>Chordata</taxon>
        <taxon>Craniata</taxon>
        <taxon>Vertebrata</taxon>
        <taxon>Euteleostomi</taxon>
        <taxon>Actinopterygii</taxon>
        <taxon>Neopterygii</taxon>
        <taxon>Teleostei</taxon>
        <taxon>Anguilliformes</taxon>
        <taxon>Anguillidae</taxon>
        <taxon>Anguilla</taxon>
    </lineage>
</organism>
<reference evidence="1" key="2">
    <citation type="journal article" date="2015" name="Fish Shellfish Immunol.">
        <title>Early steps in the European eel (Anguilla anguilla)-Vibrio vulnificus interaction in the gills: Role of the RtxA13 toxin.</title>
        <authorList>
            <person name="Callol A."/>
            <person name="Pajuelo D."/>
            <person name="Ebbesson L."/>
            <person name="Teles M."/>
            <person name="MacKenzie S."/>
            <person name="Amaro C."/>
        </authorList>
    </citation>
    <scope>NUCLEOTIDE SEQUENCE</scope>
</reference>
<dbReference type="EMBL" id="GBXM01096108">
    <property type="protein sequence ID" value="JAH12469.1"/>
    <property type="molecule type" value="Transcribed_RNA"/>
</dbReference>
<accession>A0A0E9Q6U9</accession>